<evidence type="ECO:0000313" key="2">
    <source>
        <dbReference type="EMBL" id="SPK77557.1"/>
    </source>
</evidence>
<gene>
    <name evidence="2" type="ORF">CT19425_P50008</name>
</gene>
<reference evidence="2 3" key="1">
    <citation type="submission" date="2018-01" db="EMBL/GenBank/DDBJ databases">
        <authorList>
            <person name="Gaut B.S."/>
            <person name="Morton B.R."/>
            <person name="Clegg M.T."/>
            <person name="Duvall M.R."/>
        </authorList>
    </citation>
    <scope>NUCLEOTIDE SEQUENCE [LARGE SCALE GENOMIC DNA]</scope>
    <source>
        <strain evidence="2">Cupriavidus taiwanensis LMG 19425</strain>
        <plasmid evidence="3">Plasmid iii</plasmid>
    </source>
</reference>
<organism evidence="2 3">
    <name type="scientific">Cupriavidus taiwanensis</name>
    <dbReference type="NCBI Taxonomy" id="164546"/>
    <lineage>
        <taxon>Bacteria</taxon>
        <taxon>Pseudomonadati</taxon>
        <taxon>Pseudomonadota</taxon>
        <taxon>Betaproteobacteria</taxon>
        <taxon>Burkholderiales</taxon>
        <taxon>Burkholderiaceae</taxon>
        <taxon>Cupriavidus</taxon>
    </lineage>
</organism>
<keyword evidence="2" id="KW-0614">Plasmid</keyword>
<feature type="compositionally biased region" description="Pro residues" evidence="1">
    <location>
        <begin position="33"/>
        <end position="42"/>
    </location>
</feature>
<proteinExistence type="predicted"/>
<dbReference type="Proteomes" id="UP000255505">
    <property type="component" value="Plasmid III"/>
</dbReference>
<protein>
    <submittedName>
        <fullName evidence="2">Uncharacterized protein</fullName>
    </submittedName>
</protein>
<feature type="region of interest" description="Disordered" evidence="1">
    <location>
        <begin position="1"/>
        <end position="65"/>
    </location>
</feature>
<name>A0A375ISL3_9BURK</name>
<accession>A0A375ISL3</accession>
<evidence type="ECO:0000256" key="1">
    <source>
        <dbReference type="SAM" id="MobiDB-lite"/>
    </source>
</evidence>
<dbReference type="EMBL" id="LT991978">
    <property type="protein sequence ID" value="SPK77557.1"/>
    <property type="molecule type" value="Genomic_DNA"/>
</dbReference>
<geneLocation type="plasmid" evidence="2">
    <name>III</name>
</geneLocation>
<sequence length="89" mass="9337">MQIWLPSLSELSGKHAEEASSDGGENDETAPPGVFPGRPPVPASVGGPERQLGPGQPGSPVHDAVLGHARGSWRRHEGQLRAGIRLCSR</sequence>
<dbReference type="AlphaFoldDB" id="A0A375ISL3"/>
<evidence type="ECO:0000313" key="3">
    <source>
        <dbReference type="Proteomes" id="UP000255505"/>
    </source>
</evidence>